<evidence type="ECO:0000313" key="1">
    <source>
        <dbReference type="EMBL" id="KAI4466049.1"/>
    </source>
</evidence>
<sequence>MFNFALTWLSLAFCDNTIKLKSVVWRYYDLKDKDNYSCKYCKTSFKRNATRQFQNLLKCVKIPENVVQILKKGILPVRNASGSNNNTTLSSTEVLEDSDTETTSQQGQGESLDSEIASLVRPVPLSASSSFSSTSKASEGTISSYFDNISSQENNKIDEVLARAIYVSGASLDMTTKKV</sequence>
<accession>A0ACB9TGX9</accession>
<proteinExistence type="predicted"/>
<organism evidence="1 2">
    <name type="scientific">Holotrichia oblita</name>
    <name type="common">Chafer beetle</name>
    <dbReference type="NCBI Taxonomy" id="644536"/>
    <lineage>
        <taxon>Eukaryota</taxon>
        <taxon>Metazoa</taxon>
        <taxon>Ecdysozoa</taxon>
        <taxon>Arthropoda</taxon>
        <taxon>Hexapoda</taxon>
        <taxon>Insecta</taxon>
        <taxon>Pterygota</taxon>
        <taxon>Neoptera</taxon>
        <taxon>Endopterygota</taxon>
        <taxon>Coleoptera</taxon>
        <taxon>Polyphaga</taxon>
        <taxon>Scarabaeiformia</taxon>
        <taxon>Scarabaeidae</taxon>
        <taxon>Melolonthinae</taxon>
        <taxon>Holotrichia</taxon>
    </lineage>
</organism>
<keyword evidence="2" id="KW-1185">Reference proteome</keyword>
<evidence type="ECO:0000313" key="2">
    <source>
        <dbReference type="Proteomes" id="UP001056778"/>
    </source>
</evidence>
<dbReference type="EMBL" id="CM043017">
    <property type="protein sequence ID" value="KAI4466049.1"/>
    <property type="molecule type" value="Genomic_DNA"/>
</dbReference>
<name>A0ACB9TGX9_HOLOL</name>
<protein>
    <submittedName>
        <fullName evidence="1">Uncharacterized protein</fullName>
    </submittedName>
</protein>
<comment type="caution">
    <text evidence="1">The sequence shown here is derived from an EMBL/GenBank/DDBJ whole genome shotgun (WGS) entry which is preliminary data.</text>
</comment>
<reference evidence="1" key="1">
    <citation type="submission" date="2022-04" db="EMBL/GenBank/DDBJ databases">
        <title>Chromosome-scale genome assembly of Holotrichia oblita Faldermann.</title>
        <authorList>
            <person name="Rongchong L."/>
        </authorList>
    </citation>
    <scope>NUCLEOTIDE SEQUENCE</scope>
    <source>
        <strain evidence="1">81SQS9</strain>
    </source>
</reference>
<dbReference type="Proteomes" id="UP001056778">
    <property type="component" value="Chromosome 3"/>
</dbReference>
<gene>
    <name evidence="1" type="ORF">MML48_3g00007197</name>
</gene>